<reference evidence="3 4" key="1">
    <citation type="journal article" date="2024" name="Commun. Biol.">
        <title>Comparative genomic analysis of thermophilic fungi reveals convergent evolutionary adaptations and gene losses.</title>
        <authorList>
            <person name="Steindorff A.S."/>
            <person name="Aguilar-Pontes M.V."/>
            <person name="Robinson A.J."/>
            <person name="Andreopoulos B."/>
            <person name="LaButti K."/>
            <person name="Kuo A."/>
            <person name="Mondo S."/>
            <person name="Riley R."/>
            <person name="Otillar R."/>
            <person name="Haridas S."/>
            <person name="Lipzen A."/>
            <person name="Grimwood J."/>
            <person name="Schmutz J."/>
            <person name="Clum A."/>
            <person name="Reid I.D."/>
            <person name="Moisan M.C."/>
            <person name="Butler G."/>
            <person name="Nguyen T.T.M."/>
            <person name="Dewar K."/>
            <person name="Conant G."/>
            <person name="Drula E."/>
            <person name="Henrissat B."/>
            <person name="Hansel C."/>
            <person name="Singer S."/>
            <person name="Hutchinson M.I."/>
            <person name="de Vries R.P."/>
            <person name="Natvig D.O."/>
            <person name="Powell A.J."/>
            <person name="Tsang A."/>
            <person name="Grigoriev I.V."/>
        </authorList>
    </citation>
    <scope>NUCLEOTIDE SEQUENCE [LARGE SCALE GENOMIC DNA]</scope>
    <source>
        <strain evidence="3 4">CBS 494.80</strain>
    </source>
</reference>
<dbReference type="EMBL" id="JAZHXI010000012">
    <property type="protein sequence ID" value="KAL2065244.1"/>
    <property type="molecule type" value="Genomic_DNA"/>
</dbReference>
<organism evidence="3 4">
    <name type="scientific">Oculimacula yallundae</name>
    <dbReference type="NCBI Taxonomy" id="86028"/>
    <lineage>
        <taxon>Eukaryota</taxon>
        <taxon>Fungi</taxon>
        <taxon>Dikarya</taxon>
        <taxon>Ascomycota</taxon>
        <taxon>Pezizomycotina</taxon>
        <taxon>Leotiomycetes</taxon>
        <taxon>Helotiales</taxon>
        <taxon>Ploettnerulaceae</taxon>
        <taxon>Oculimacula</taxon>
    </lineage>
</organism>
<evidence type="ECO:0000259" key="2">
    <source>
        <dbReference type="PROSITE" id="PS50181"/>
    </source>
</evidence>
<feature type="compositionally biased region" description="Low complexity" evidence="1">
    <location>
        <begin position="15"/>
        <end position="28"/>
    </location>
</feature>
<dbReference type="PROSITE" id="PS50181">
    <property type="entry name" value="FBOX"/>
    <property type="match status" value="1"/>
</dbReference>
<dbReference type="Proteomes" id="UP001595075">
    <property type="component" value="Unassembled WGS sequence"/>
</dbReference>
<gene>
    <name evidence="3" type="ORF">VTL71DRAFT_2913</name>
</gene>
<proteinExistence type="predicted"/>
<comment type="caution">
    <text evidence="3">The sequence shown here is derived from an EMBL/GenBank/DDBJ whole genome shotgun (WGS) entry which is preliminary data.</text>
</comment>
<feature type="region of interest" description="Disordered" evidence="1">
    <location>
        <begin position="1"/>
        <end position="28"/>
    </location>
</feature>
<dbReference type="InterPro" id="IPR036047">
    <property type="entry name" value="F-box-like_dom_sf"/>
</dbReference>
<accession>A0ABR4C5L9</accession>
<evidence type="ECO:0000313" key="4">
    <source>
        <dbReference type="Proteomes" id="UP001595075"/>
    </source>
</evidence>
<protein>
    <recommendedName>
        <fullName evidence="2">F-box domain-containing protein</fullName>
    </recommendedName>
</protein>
<feature type="domain" description="F-box" evidence="2">
    <location>
        <begin position="27"/>
        <end position="84"/>
    </location>
</feature>
<keyword evidence="4" id="KW-1185">Reference proteome</keyword>
<dbReference type="Pfam" id="PF00646">
    <property type="entry name" value="F-box"/>
    <property type="match status" value="1"/>
</dbReference>
<evidence type="ECO:0000256" key="1">
    <source>
        <dbReference type="SAM" id="MobiDB-lite"/>
    </source>
</evidence>
<dbReference type="SUPFAM" id="SSF81383">
    <property type="entry name" value="F-box domain"/>
    <property type="match status" value="1"/>
</dbReference>
<dbReference type="InterPro" id="IPR001810">
    <property type="entry name" value="F-box_dom"/>
</dbReference>
<sequence length="295" mass="33593">MASTMATSPQPQPPLSKSTSPTTTFTTPTLHSLPSEILLKILYHLPNPTLKSLRLSSRLLNQHSTPLLLHTLPLLFTTRSFTRLLSLARCPHLAPYVQVIDYNTMILNERGTYTDYKEWQASQAGMSLMLPEPGVGLTFAPPNFFDTPVKQVAARTPKMHHFTRQRLYHERWTALFAEQQSLLKPGVEISLLSELLALLPALKEIRMGCHAQAFVDYYDCIWKGNGWVILWHHQRRWLEGERRKFVDGGGDGGRRGALKMAMRAVGCEERIRVVVEESIAARISVHDLERGWPWF</sequence>
<evidence type="ECO:0000313" key="3">
    <source>
        <dbReference type="EMBL" id="KAL2065244.1"/>
    </source>
</evidence>
<name>A0ABR4C5L9_9HELO</name>